<feature type="chain" id="PRO_5046684301" description="Efflux RND transporter periplasmic adaptor subunit" evidence="2">
    <location>
        <begin position="23"/>
        <end position="410"/>
    </location>
</feature>
<gene>
    <name evidence="6" type="ORF">RH061_21760</name>
</gene>
<dbReference type="InterPro" id="IPR058627">
    <property type="entry name" value="MdtA-like_C"/>
</dbReference>
<reference evidence="6 7" key="1">
    <citation type="submission" date="2023-09" db="EMBL/GenBank/DDBJ databases">
        <title>Microbial mechanism of fulvic acid promoting antimony reduction mineralization in rice fields.</title>
        <authorList>
            <person name="Chen G."/>
            <person name="Lan J."/>
        </authorList>
    </citation>
    <scope>NUCLEOTIDE SEQUENCE [LARGE SCALE GENOMIC DNA]</scope>
    <source>
        <strain evidence="6 7">PS1</strain>
    </source>
</reference>
<evidence type="ECO:0000259" key="3">
    <source>
        <dbReference type="Pfam" id="PF25967"/>
    </source>
</evidence>
<protein>
    <recommendedName>
        <fullName evidence="8">Efflux RND transporter periplasmic adaptor subunit</fullName>
    </recommendedName>
</protein>
<evidence type="ECO:0000256" key="2">
    <source>
        <dbReference type="SAM" id="SignalP"/>
    </source>
</evidence>
<keyword evidence="2" id="KW-0732">Signal</keyword>
<evidence type="ECO:0000259" key="4">
    <source>
        <dbReference type="Pfam" id="PF25984"/>
    </source>
</evidence>
<dbReference type="InterPro" id="IPR058636">
    <property type="entry name" value="Beta-barrel_YknX"/>
</dbReference>
<accession>A0ABY9VIV2</accession>
<keyword evidence="1" id="KW-0175">Coiled coil</keyword>
<evidence type="ECO:0000313" key="7">
    <source>
        <dbReference type="Proteomes" id="UP001303324"/>
    </source>
</evidence>
<feature type="coiled-coil region" evidence="1">
    <location>
        <begin position="96"/>
        <end position="123"/>
    </location>
</feature>
<evidence type="ECO:0000313" key="6">
    <source>
        <dbReference type="EMBL" id="WNF22746.1"/>
    </source>
</evidence>
<feature type="domain" description="YknX-like beta-barrel" evidence="5">
    <location>
        <begin position="225"/>
        <end position="303"/>
    </location>
</feature>
<dbReference type="PANTHER" id="PTHR30469:SF15">
    <property type="entry name" value="HLYD FAMILY OF SECRETION PROTEINS"/>
    <property type="match status" value="1"/>
</dbReference>
<dbReference type="Gene3D" id="2.40.420.20">
    <property type="match status" value="1"/>
</dbReference>
<evidence type="ECO:0000259" key="5">
    <source>
        <dbReference type="Pfam" id="PF25990"/>
    </source>
</evidence>
<dbReference type="InterPro" id="IPR058639">
    <property type="entry name" value="BSH_YknX-like"/>
</dbReference>
<proteinExistence type="predicted"/>
<dbReference type="Pfam" id="PF25984">
    <property type="entry name" value="BSH_YknX"/>
    <property type="match status" value="1"/>
</dbReference>
<dbReference type="Pfam" id="PF25990">
    <property type="entry name" value="Beta-barrel_YknX"/>
    <property type="match status" value="1"/>
</dbReference>
<feature type="domain" description="YknX-like barrel-sandwich hybrid" evidence="4">
    <location>
        <begin position="64"/>
        <end position="213"/>
    </location>
</feature>
<name>A0ABY9VIV2_9BACI</name>
<dbReference type="EMBL" id="CP134494">
    <property type="protein sequence ID" value="WNF22746.1"/>
    <property type="molecule type" value="Genomic_DNA"/>
</dbReference>
<dbReference type="Pfam" id="PF25967">
    <property type="entry name" value="RND-MFP_C"/>
    <property type="match status" value="1"/>
</dbReference>
<feature type="domain" description="Multidrug resistance protein MdtA-like C-terminal permuted SH3" evidence="3">
    <location>
        <begin position="310"/>
        <end position="365"/>
    </location>
</feature>
<dbReference type="Proteomes" id="UP001303324">
    <property type="component" value="Chromosome"/>
</dbReference>
<dbReference type="PANTHER" id="PTHR30469">
    <property type="entry name" value="MULTIDRUG RESISTANCE PROTEIN MDTA"/>
    <property type="match status" value="1"/>
</dbReference>
<dbReference type="Gene3D" id="2.40.30.170">
    <property type="match status" value="1"/>
</dbReference>
<dbReference type="RefSeq" id="WP_311072847.1">
    <property type="nucleotide sequence ID" value="NZ_CP134494.1"/>
</dbReference>
<keyword evidence="7" id="KW-1185">Reference proteome</keyword>
<evidence type="ECO:0008006" key="8">
    <source>
        <dbReference type="Google" id="ProtNLM"/>
    </source>
</evidence>
<evidence type="ECO:0000256" key="1">
    <source>
        <dbReference type="SAM" id="Coils"/>
    </source>
</evidence>
<sequence>MKKKTAILMSAGILFVSGNLYLALKDDSKASRSSYINSWAKVGKETMTETLHAAGVVTPQEEHHIYYDLKSSEFKSFLVKEGDEVDVGTPLFEYSSDNIDRELARLEAEKDQLETEVTLLDEQIQQLLYLQTVSASTTDNSLPVAGGTTASSSNDLMNVSIEKEIYDKELEKSRAEAEIEKYDDMIDSYDGSDQLEISSEVTGSVKKINYELNNPIVTIISDTPKVEGTFSERDLKDVQEGMEVYVKSDLFKGTVGGTLTKIAKHPEIDPSVKKESQFPFEIELELEEEEQEFVHGTHVDVSVVTNQVVNAAVVPGRSVEKGKKNSYIYVLNEVGKVEKRKITKGIEIGGKTEVKKGAKPGELVVRKPENVQDVDSPFFSKLKPSTLAKKTFKEEGRRNLFKQVMVGFFK</sequence>
<organism evidence="6 7">
    <name type="scientific">Mesobacillus jeotgali</name>
    <dbReference type="NCBI Taxonomy" id="129985"/>
    <lineage>
        <taxon>Bacteria</taxon>
        <taxon>Bacillati</taxon>
        <taxon>Bacillota</taxon>
        <taxon>Bacilli</taxon>
        <taxon>Bacillales</taxon>
        <taxon>Bacillaceae</taxon>
        <taxon>Mesobacillus</taxon>
    </lineage>
</organism>
<feature type="signal peptide" evidence="2">
    <location>
        <begin position="1"/>
        <end position="22"/>
    </location>
</feature>